<comment type="caution">
    <text evidence="4">The sequence shown here is derived from an EMBL/GenBank/DDBJ whole genome shotgun (WGS) entry which is preliminary data.</text>
</comment>
<name>A0A9Q0RRP6_BLOTA</name>
<keyword evidence="3" id="KW-0486">Methionine biosynthesis</keyword>
<dbReference type="Gene3D" id="1.10.720.60">
    <property type="match status" value="1"/>
</dbReference>
<dbReference type="PANTHER" id="PTHR20371">
    <property type="entry name" value="ENOLASE-PHOSPHATASE E1"/>
    <property type="match status" value="1"/>
</dbReference>
<proteinExistence type="predicted"/>
<dbReference type="Pfam" id="PF00702">
    <property type="entry name" value="Hydrolase"/>
    <property type="match status" value="1"/>
</dbReference>
<evidence type="ECO:0000313" key="4">
    <source>
        <dbReference type="EMBL" id="KAJ6224034.1"/>
    </source>
</evidence>
<dbReference type="InterPro" id="IPR023214">
    <property type="entry name" value="HAD_sf"/>
</dbReference>
<dbReference type="AlphaFoldDB" id="A0A9Q0RRP6"/>
<dbReference type="Gene3D" id="3.40.50.1000">
    <property type="entry name" value="HAD superfamily/HAD-like"/>
    <property type="match status" value="1"/>
</dbReference>
<dbReference type="InterPro" id="IPR023943">
    <property type="entry name" value="Enolase-ppase_E1"/>
</dbReference>
<evidence type="ECO:0008006" key="6">
    <source>
        <dbReference type="Google" id="ProtNLM"/>
    </source>
</evidence>
<keyword evidence="5" id="KW-1185">Reference proteome</keyword>
<dbReference type="PANTHER" id="PTHR20371:SF1">
    <property type="entry name" value="ENOLASE-PHOSPHATASE E1"/>
    <property type="match status" value="1"/>
</dbReference>
<sequence>MVQLQVKRPRALLFDISGTVAKTSFIDKVLFPYITNYAETYFNENWDNDTTRQDLDALRAVSQSDPEAPQIASGLSRDEEIDATVKFIRFYMEHQKECKALTLFRFRMWFDGYKRDRLNTPVYSDVAIQLQHWRSDQGIKLFVVSNGWSEATKRFLQKTSHGDMNLLIENHFDTRIGKLNEPDTYRKILEKIKEEANEVLFLTKDGSEGNAALNAGLNVVLVLTHRRNIEKLNEDEKKIPRVRSFNEIDFV</sequence>
<evidence type="ECO:0000256" key="2">
    <source>
        <dbReference type="ARBA" id="ARBA00022801"/>
    </source>
</evidence>
<dbReference type="GO" id="GO:0043874">
    <property type="term" value="F:acireductone synthase activity"/>
    <property type="evidence" value="ECO:0007669"/>
    <property type="project" value="InterPro"/>
</dbReference>
<accession>A0A9Q0RRP6</accession>
<dbReference type="InterPro" id="IPR036412">
    <property type="entry name" value="HAD-like_sf"/>
</dbReference>
<gene>
    <name evidence="4" type="ORF">RDWZM_002579</name>
</gene>
<evidence type="ECO:0000256" key="1">
    <source>
        <dbReference type="ARBA" id="ARBA00022605"/>
    </source>
</evidence>
<dbReference type="GO" id="GO:0019509">
    <property type="term" value="P:L-methionine salvage from methylthioadenosine"/>
    <property type="evidence" value="ECO:0007669"/>
    <property type="project" value="InterPro"/>
</dbReference>
<evidence type="ECO:0000256" key="3">
    <source>
        <dbReference type="ARBA" id="ARBA00023167"/>
    </source>
</evidence>
<organism evidence="4 5">
    <name type="scientific">Blomia tropicalis</name>
    <name type="common">Mite</name>
    <dbReference type="NCBI Taxonomy" id="40697"/>
    <lineage>
        <taxon>Eukaryota</taxon>
        <taxon>Metazoa</taxon>
        <taxon>Ecdysozoa</taxon>
        <taxon>Arthropoda</taxon>
        <taxon>Chelicerata</taxon>
        <taxon>Arachnida</taxon>
        <taxon>Acari</taxon>
        <taxon>Acariformes</taxon>
        <taxon>Sarcoptiformes</taxon>
        <taxon>Astigmata</taxon>
        <taxon>Glycyphagoidea</taxon>
        <taxon>Echimyopodidae</taxon>
        <taxon>Blomia</taxon>
    </lineage>
</organism>
<evidence type="ECO:0000313" key="5">
    <source>
        <dbReference type="Proteomes" id="UP001142055"/>
    </source>
</evidence>
<dbReference type="PRINTS" id="PR00413">
    <property type="entry name" value="HADHALOGNASE"/>
</dbReference>
<dbReference type="Proteomes" id="UP001142055">
    <property type="component" value="Chromosome 1"/>
</dbReference>
<dbReference type="NCBIfam" id="TIGR01691">
    <property type="entry name" value="enolase-ppase"/>
    <property type="match status" value="1"/>
</dbReference>
<dbReference type="InterPro" id="IPR006439">
    <property type="entry name" value="HAD-SF_hydro_IA"/>
</dbReference>
<protein>
    <recommendedName>
        <fullName evidence="6">Enolase-phosphatase E1</fullName>
    </recommendedName>
</protein>
<keyword evidence="2" id="KW-0378">Hydrolase</keyword>
<dbReference type="EMBL" id="JAPWDV010000001">
    <property type="protein sequence ID" value="KAJ6224034.1"/>
    <property type="molecule type" value="Genomic_DNA"/>
</dbReference>
<reference evidence="4" key="1">
    <citation type="submission" date="2022-12" db="EMBL/GenBank/DDBJ databases">
        <title>Genome assemblies of Blomia tropicalis.</title>
        <authorList>
            <person name="Cui Y."/>
        </authorList>
    </citation>
    <scope>NUCLEOTIDE SEQUENCE</scope>
    <source>
        <tissue evidence="4">Adult mites</tissue>
    </source>
</reference>
<keyword evidence="1" id="KW-0028">Amino-acid biosynthesis</keyword>
<dbReference type="GO" id="GO:0000287">
    <property type="term" value="F:magnesium ion binding"/>
    <property type="evidence" value="ECO:0007669"/>
    <property type="project" value="InterPro"/>
</dbReference>
<dbReference type="OrthoDB" id="6504112at2759"/>
<dbReference type="SUPFAM" id="SSF56784">
    <property type="entry name" value="HAD-like"/>
    <property type="match status" value="1"/>
</dbReference>